<feature type="signal peptide" evidence="6">
    <location>
        <begin position="1"/>
        <end position="21"/>
    </location>
</feature>
<name>A0A8H4VDQ0_9HYPO</name>
<organism evidence="7 8">
    <name type="scientific">Ophiocordyceps camponoti-floridani</name>
    <dbReference type="NCBI Taxonomy" id="2030778"/>
    <lineage>
        <taxon>Eukaryota</taxon>
        <taxon>Fungi</taxon>
        <taxon>Dikarya</taxon>
        <taxon>Ascomycota</taxon>
        <taxon>Pezizomycotina</taxon>
        <taxon>Sordariomycetes</taxon>
        <taxon>Hypocreomycetidae</taxon>
        <taxon>Hypocreales</taxon>
        <taxon>Ophiocordycipitaceae</taxon>
        <taxon>Ophiocordyceps</taxon>
    </lineage>
</organism>
<dbReference type="PANTHER" id="PTHR11802">
    <property type="entry name" value="SERINE PROTEASE FAMILY S10 SERINE CARBOXYPEPTIDASE"/>
    <property type="match status" value="1"/>
</dbReference>
<dbReference type="InterPro" id="IPR029058">
    <property type="entry name" value="AB_hydrolase_fold"/>
</dbReference>
<reference evidence="7 8" key="1">
    <citation type="journal article" date="2020" name="G3 (Bethesda)">
        <title>Genetic Underpinnings of Host Manipulation by Ophiocordyceps as Revealed by Comparative Transcriptomics.</title>
        <authorList>
            <person name="Will I."/>
            <person name="Das B."/>
            <person name="Trinh T."/>
            <person name="Brachmann A."/>
            <person name="Ohm R.A."/>
            <person name="de Bekker C."/>
        </authorList>
    </citation>
    <scope>NUCLEOTIDE SEQUENCE [LARGE SCALE GENOMIC DNA]</scope>
    <source>
        <strain evidence="7 8">EC05</strain>
    </source>
</reference>
<keyword evidence="6" id="KW-0732">Signal</keyword>
<evidence type="ECO:0000313" key="7">
    <source>
        <dbReference type="EMBL" id="KAF4587842.1"/>
    </source>
</evidence>
<keyword evidence="2 6" id="KW-0121">Carboxypeptidase</keyword>
<dbReference type="InterPro" id="IPR001563">
    <property type="entry name" value="Peptidase_S10"/>
</dbReference>
<evidence type="ECO:0000256" key="6">
    <source>
        <dbReference type="RuleBase" id="RU361156"/>
    </source>
</evidence>
<comment type="similarity">
    <text evidence="1 6">Belongs to the peptidase S10 family.</text>
</comment>
<dbReference type="InterPro" id="IPR018202">
    <property type="entry name" value="Ser_caboxypep_ser_AS"/>
</dbReference>
<evidence type="ECO:0000256" key="1">
    <source>
        <dbReference type="ARBA" id="ARBA00009431"/>
    </source>
</evidence>
<evidence type="ECO:0000256" key="3">
    <source>
        <dbReference type="ARBA" id="ARBA00022670"/>
    </source>
</evidence>
<keyword evidence="5" id="KW-0325">Glycoprotein</keyword>
<dbReference type="EC" id="3.4.16.-" evidence="6"/>
<feature type="chain" id="PRO_5034419098" description="Carboxypeptidase" evidence="6">
    <location>
        <begin position="22"/>
        <end position="579"/>
    </location>
</feature>
<dbReference type="Pfam" id="PF00450">
    <property type="entry name" value="Peptidase_S10"/>
    <property type="match status" value="1"/>
</dbReference>
<dbReference type="PRINTS" id="PR00724">
    <property type="entry name" value="CRBOXYPTASEC"/>
</dbReference>
<sequence length="579" mass="63921">MKASLLLSALVAGPFAAALSADRLMQGMLRGPSDGYGTDLKPARSLHRRREENQVDRADYGGGKRFLNRQTAPFAVNGSAIPDVDFDVGESYAGLLPISEDADEQSDLFFWFFPTVNQEHLEDKEIVIWMNGGPGCSSLLGLLQENGPFQWQPGMPKIARNPWSWHLLTNVVYIEHPVGTGFSKGNASVRNEDDVARQFLGFWSNFVKTFGMSGWRVYVVAESYGGYYGPYIGSLMLDAKDEKRHGKLGGLMVYDGLMFDGLVQAGVVLEAFMDQNRDLMPLDDRMMAHVRNVSVSCGFRDWHHRYLRYPAVPGPLPPAPGYRKLENGTVVARPECEGLFNQIFDAMQVVNPCFNIYNIRDQCPKPRDPLGAQEKTPYFDRSDVKKAINAPVDVPWKQCVDNIFKAGDGSPPPDAYQLPNIVDQTHNVILAHGAMDFILPLNGILLGLQNMTWGGKRGFDKAPRDPFYVPLYGYSSRQGAHYYADWLPAGSGVQGTTHSERGLTLVVTQLAGHEGPGYAPAAAMRQLEALLGRVNGLSGRRAFTLPELRGVKQVKGKLGRGRSGFLAWGRGVDGRGFCL</sequence>
<keyword evidence="4 6" id="KW-0378">Hydrolase</keyword>
<dbReference type="EMBL" id="JAACLJ010000004">
    <property type="protein sequence ID" value="KAF4587842.1"/>
    <property type="molecule type" value="Genomic_DNA"/>
</dbReference>
<evidence type="ECO:0000256" key="4">
    <source>
        <dbReference type="ARBA" id="ARBA00022801"/>
    </source>
</evidence>
<protein>
    <recommendedName>
        <fullName evidence="6">Carboxypeptidase</fullName>
        <ecNumber evidence="6">3.4.16.-</ecNumber>
    </recommendedName>
</protein>
<evidence type="ECO:0000313" key="8">
    <source>
        <dbReference type="Proteomes" id="UP000562929"/>
    </source>
</evidence>
<evidence type="ECO:0000256" key="5">
    <source>
        <dbReference type="ARBA" id="ARBA00023180"/>
    </source>
</evidence>
<gene>
    <name evidence="7" type="ORF">GQ602_004535</name>
</gene>
<comment type="caution">
    <text evidence="7">The sequence shown here is derived from an EMBL/GenBank/DDBJ whole genome shotgun (WGS) entry which is preliminary data.</text>
</comment>
<keyword evidence="8" id="KW-1185">Reference proteome</keyword>
<proteinExistence type="inferred from homology"/>
<dbReference type="Gene3D" id="3.40.50.1820">
    <property type="entry name" value="alpha/beta hydrolase"/>
    <property type="match status" value="1"/>
</dbReference>
<dbReference type="Proteomes" id="UP000562929">
    <property type="component" value="Unassembled WGS sequence"/>
</dbReference>
<dbReference type="GO" id="GO:0004185">
    <property type="term" value="F:serine-type carboxypeptidase activity"/>
    <property type="evidence" value="ECO:0007669"/>
    <property type="project" value="UniProtKB-UniRule"/>
</dbReference>
<evidence type="ECO:0000256" key="2">
    <source>
        <dbReference type="ARBA" id="ARBA00022645"/>
    </source>
</evidence>
<keyword evidence="3 6" id="KW-0645">Protease</keyword>
<dbReference type="GO" id="GO:0006508">
    <property type="term" value="P:proteolysis"/>
    <property type="evidence" value="ECO:0007669"/>
    <property type="project" value="UniProtKB-KW"/>
</dbReference>
<accession>A0A8H4VDQ0</accession>
<dbReference type="SUPFAM" id="SSF53474">
    <property type="entry name" value="alpha/beta-Hydrolases"/>
    <property type="match status" value="1"/>
</dbReference>
<dbReference type="PROSITE" id="PS00131">
    <property type="entry name" value="CARBOXYPEPT_SER_SER"/>
    <property type="match status" value="1"/>
</dbReference>
<dbReference type="OrthoDB" id="443318at2759"/>
<dbReference type="PANTHER" id="PTHR11802:SF479">
    <property type="entry name" value="CARBOXYPEPTIDASE"/>
    <property type="match status" value="1"/>
</dbReference>
<dbReference type="AlphaFoldDB" id="A0A8H4VDQ0"/>